<protein>
    <submittedName>
        <fullName evidence="2">Genomic scaffold, ProqFM164S01</fullName>
    </submittedName>
</protein>
<gene>
    <name evidence="2" type="ORF">PROQFM164_S01g002664</name>
</gene>
<name>W6PXB1_PENRF</name>
<proteinExistence type="predicted"/>
<evidence type="ECO:0000313" key="2">
    <source>
        <dbReference type="EMBL" id="CDM28853.1"/>
    </source>
</evidence>
<reference evidence="2" key="1">
    <citation type="journal article" date="2014" name="Nat. Commun.">
        <title>Multiple recent horizontal transfers of a large genomic region in cheese making fungi.</title>
        <authorList>
            <person name="Cheeseman K."/>
            <person name="Ropars J."/>
            <person name="Renault P."/>
            <person name="Dupont J."/>
            <person name="Gouzy J."/>
            <person name="Branca A."/>
            <person name="Abraham A.L."/>
            <person name="Ceppi M."/>
            <person name="Conseiller E."/>
            <person name="Debuchy R."/>
            <person name="Malagnac F."/>
            <person name="Goarin A."/>
            <person name="Silar P."/>
            <person name="Lacoste S."/>
            <person name="Sallet E."/>
            <person name="Bensimon A."/>
            <person name="Giraud T."/>
            <person name="Brygoo Y."/>
        </authorList>
    </citation>
    <scope>NUCLEOTIDE SEQUENCE [LARGE SCALE GENOMIC DNA]</scope>
    <source>
        <strain evidence="2">FM164</strain>
    </source>
</reference>
<evidence type="ECO:0000313" key="3">
    <source>
        <dbReference type="Proteomes" id="UP000030686"/>
    </source>
</evidence>
<dbReference type="Proteomes" id="UP000030686">
    <property type="component" value="Unassembled WGS sequence"/>
</dbReference>
<evidence type="ECO:0000256" key="1">
    <source>
        <dbReference type="SAM" id="MobiDB-lite"/>
    </source>
</evidence>
<accession>W6PXB1</accession>
<keyword evidence="3" id="KW-1185">Reference proteome</keyword>
<dbReference type="AlphaFoldDB" id="W6PXB1"/>
<dbReference type="EMBL" id="HG792015">
    <property type="protein sequence ID" value="CDM28853.1"/>
    <property type="molecule type" value="Genomic_DNA"/>
</dbReference>
<sequence>MGLQGIPFQPDDSRYAPSTEEPCDTTVLNRSKPWLGEYRRDAIRLC</sequence>
<feature type="region of interest" description="Disordered" evidence="1">
    <location>
        <begin position="1"/>
        <end position="23"/>
    </location>
</feature>
<organism evidence="2 3">
    <name type="scientific">Penicillium roqueforti (strain FM164)</name>
    <dbReference type="NCBI Taxonomy" id="1365484"/>
    <lineage>
        <taxon>Eukaryota</taxon>
        <taxon>Fungi</taxon>
        <taxon>Dikarya</taxon>
        <taxon>Ascomycota</taxon>
        <taxon>Pezizomycotina</taxon>
        <taxon>Eurotiomycetes</taxon>
        <taxon>Eurotiomycetidae</taxon>
        <taxon>Eurotiales</taxon>
        <taxon>Aspergillaceae</taxon>
        <taxon>Penicillium</taxon>
    </lineage>
</organism>